<name>A0A2C9D879_9HYPH</name>
<dbReference type="RefSeq" id="WP_099556219.1">
    <property type="nucleotide sequence ID" value="NZ_LT960614.1"/>
</dbReference>
<organism evidence="1 2">
    <name type="scientific">Hartmannibacter diazotrophicus</name>
    <dbReference type="NCBI Taxonomy" id="1482074"/>
    <lineage>
        <taxon>Bacteria</taxon>
        <taxon>Pseudomonadati</taxon>
        <taxon>Pseudomonadota</taxon>
        <taxon>Alphaproteobacteria</taxon>
        <taxon>Hyphomicrobiales</taxon>
        <taxon>Pleomorphomonadaceae</taxon>
        <taxon>Hartmannibacter</taxon>
    </lineage>
</organism>
<keyword evidence="1" id="KW-0378">Hydrolase</keyword>
<dbReference type="Gene3D" id="1.10.150.240">
    <property type="entry name" value="Putative phosphatase, domain 2"/>
    <property type="match status" value="1"/>
</dbReference>
<dbReference type="AlphaFoldDB" id="A0A2C9D879"/>
<accession>A0A2C9D879</accession>
<reference evidence="2" key="1">
    <citation type="submission" date="2017-09" db="EMBL/GenBank/DDBJ databases">
        <title>Genome sequence of Nannocystis excedens DSM 71.</title>
        <authorList>
            <person name="Blom J."/>
        </authorList>
    </citation>
    <scope>NUCLEOTIDE SEQUENCE [LARGE SCALE GENOMIC DNA]</scope>
    <source>
        <strain evidence="2">type strain: E19</strain>
    </source>
</reference>
<dbReference type="PANTHER" id="PTHR42896">
    <property type="entry name" value="XYLULOSE-1,5-BISPHOSPHATE (XUBP) PHOSPHATASE"/>
    <property type="match status" value="1"/>
</dbReference>
<dbReference type="PANTHER" id="PTHR42896:SF2">
    <property type="entry name" value="CBBY-LIKE PROTEIN"/>
    <property type="match status" value="1"/>
</dbReference>
<keyword evidence="2" id="KW-1185">Reference proteome</keyword>
<evidence type="ECO:0000313" key="2">
    <source>
        <dbReference type="Proteomes" id="UP000223606"/>
    </source>
</evidence>
<dbReference type="InterPro" id="IPR023214">
    <property type="entry name" value="HAD_sf"/>
</dbReference>
<evidence type="ECO:0000313" key="1">
    <source>
        <dbReference type="EMBL" id="SON55755.1"/>
    </source>
</evidence>
<sequence>MSPLKALIFAVDGTLSETAEVHRTACNAAFHAFSLGFSWDPELYRELMVVSGGRERIEYYLKTYSPPGADEALARLDEIYKFKSDRYLKLLDNQTARLRSGVERLVSEARVAGVKLAIATTTSLSNVEALLMACLDFEGLNAFDVIVTGDMVAHKKPAPDVYKEVLRRLKLPAQSCLALEDSAIGLTAATAAGLRTIITPSLYTRGQDFTGAFAVLSSLGDPFDPYEHLAGVGEDDRIVSIANLNRWMADDDDIRALLTIGGRPVGS</sequence>
<dbReference type="Gene3D" id="3.40.50.1000">
    <property type="entry name" value="HAD superfamily/HAD-like"/>
    <property type="match status" value="1"/>
</dbReference>
<dbReference type="EMBL" id="LT960614">
    <property type="protein sequence ID" value="SON55755.1"/>
    <property type="molecule type" value="Genomic_DNA"/>
</dbReference>
<dbReference type="InterPro" id="IPR006439">
    <property type="entry name" value="HAD-SF_hydro_IA"/>
</dbReference>
<gene>
    <name evidence="1" type="ORF">HDIA_2214</name>
</gene>
<dbReference type="PRINTS" id="PR00413">
    <property type="entry name" value="HADHALOGNASE"/>
</dbReference>
<dbReference type="InterPro" id="IPR044999">
    <property type="entry name" value="CbbY-like"/>
</dbReference>
<dbReference type="InterPro" id="IPR041492">
    <property type="entry name" value="HAD_2"/>
</dbReference>
<dbReference type="KEGG" id="hdi:HDIA_2214"/>
<dbReference type="NCBIfam" id="TIGR01509">
    <property type="entry name" value="HAD-SF-IA-v3"/>
    <property type="match status" value="1"/>
</dbReference>
<dbReference type="OrthoDB" id="9782449at2"/>
<dbReference type="GO" id="GO:0016787">
    <property type="term" value="F:hydrolase activity"/>
    <property type="evidence" value="ECO:0007669"/>
    <property type="project" value="UniProtKB-KW"/>
</dbReference>
<dbReference type="SUPFAM" id="SSF56784">
    <property type="entry name" value="HAD-like"/>
    <property type="match status" value="1"/>
</dbReference>
<dbReference type="InterPro" id="IPR023198">
    <property type="entry name" value="PGP-like_dom2"/>
</dbReference>
<dbReference type="Pfam" id="PF13419">
    <property type="entry name" value="HAD_2"/>
    <property type="match status" value="1"/>
</dbReference>
<dbReference type="Proteomes" id="UP000223606">
    <property type="component" value="Chromosome 1"/>
</dbReference>
<protein>
    <submittedName>
        <fullName evidence="1">Phosphorylated carbohydrates phosphatase</fullName>
        <ecNumber evidence="1">3.1.3.-</ecNumber>
    </submittedName>
</protein>
<dbReference type="InterPro" id="IPR036412">
    <property type="entry name" value="HAD-like_sf"/>
</dbReference>
<dbReference type="EC" id="3.1.3.-" evidence="1"/>
<proteinExistence type="predicted"/>